<dbReference type="PRINTS" id="PR01035">
    <property type="entry name" value="TCRTETA"/>
</dbReference>
<accession>A0AAD6HGY8</accession>
<keyword evidence="6 7" id="KW-0472">Membrane</keyword>
<feature type="transmembrane region" description="Helical" evidence="7">
    <location>
        <begin position="454"/>
        <end position="475"/>
    </location>
</feature>
<gene>
    <name evidence="9" type="ORF">N7493_008319</name>
</gene>
<dbReference type="AlphaFoldDB" id="A0AAD6HGY8"/>
<reference evidence="9" key="2">
    <citation type="submission" date="2023-01" db="EMBL/GenBank/DDBJ databases">
        <authorList>
            <person name="Petersen C."/>
        </authorList>
    </citation>
    <scope>NUCLEOTIDE SEQUENCE</scope>
    <source>
        <strain evidence="9">IBT 17514</strain>
    </source>
</reference>
<dbReference type="InterPro" id="IPR050930">
    <property type="entry name" value="MFS_Vesicular_Transporter"/>
</dbReference>
<evidence type="ECO:0000256" key="6">
    <source>
        <dbReference type="ARBA" id="ARBA00023136"/>
    </source>
</evidence>
<comment type="subcellular location">
    <subcellularLocation>
        <location evidence="1">Membrane</location>
        <topology evidence="1">Multi-pass membrane protein</topology>
    </subcellularLocation>
</comment>
<evidence type="ECO:0000256" key="2">
    <source>
        <dbReference type="ARBA" id="ARBA00006829"/>
    </source>
</evidence>
<protein>
    <recommendedName>
        <fullName evidence="8">Major facilitator superfamily (MFS) profile domain-containing protein</fullName>
    </recommendedName>
</protein>
<dbReference type="InterPro" id="IPR020846">
    <property type="entry name" value="MFS_dom"/>
</dbReference>
<evidence type="ECO:0000256" key="7">
    <source>
        <dbReference type="SAM" id="Phobius"/>
    </source>
</evidence>
<feature type="transmembrane region" description="Helical" evidence="7">
    <location>
        <begin position="315"/>
        <end position="338"/>
    </location>
</feature>
<feature type="transmembrane region" description="Helical" evidence="7">
    <location>
        <begin position="118"/>
        <end position="139"/>
    </location>
</feature>
<feature type="transmembrane region" description="Helical" evidence="7">
    <location>
        <begin position="286"/>
        <end position="303"/>
    </location>
</feature>
<comment type="caution">
    <text evidence="9">The sequence shown here is derived from an EMBL/GenBank/DDBJ whole genome shotgun (WGS) entry which is preliminary data.</text>
</comment>
<evidence type="ECO:0000313" key="9">
    <source>
        <dbReference type="EMBL" id="KAJ5716408.1"/>
    </source>
</evidence>
<evidence type="ECO:0000256" key="4">
    <source>
        <dbReference type="ARBA" id="ARBA00022692"/>
    </source>
</evidence>
<dbReference type="GO" id="GO:0016020">
    <property type="term" value="C:membrane"/>
    <property type="evidence" value="ECO:0007669"/>
    <property type="project" value="UniProtKB-SubCell"/>
</dbReference>
<evidence type="ECO:0000259" key="8">
    <source>
        <dbReference type="PROSITE" id="PS50850"/>
    </source>
</evidence>
<keyword evidence="3" id="KW-0813">Transport</keyword>
<evidence type="ECO:0000256" key="3">
    <source>
        <dbReference type="ARBA" id="ARBA00022448"/>
    </source>
</evidence>
<dbReference type="InterPro" id="IPR001958">
    <property type="entry name" value="Tet-R_TetA/multi-R_MdtG-like"/>
</dbReference>
<dbReference type="Proteomes" id="UP001215712">
    <property type="component" value="Unassembled WGS sequence"/>
</dbReference>
<comment type="similarity">
    <text evidence="2">Belongs to the major facilitator superfamily. Vesicular transporter family.</text>
</comment>
<feature type="transmembrane region" description="Helical" evidence="7">
    <location>
        <begin position="94"/>
        <end position="112"/>
    </location>
</feature>
<dbReference type="PROSITE" id="PS50850">
    <property type="entry name" value="MFS"/>
    <property type="match status" value="1"/>
</dbReference>
<dbReference type="GO" id="GO:0022857">
    <property type="term" value="F:transmembrane transporter activity"/>
    <property type="evidence" value="ECO:0007669"/>
    <property type="project" value="InterPro"/>
</dbReference>
<dbReference type="PANTHER" id="PTHR23506">
    <property type="entry name" value="GH10249P"/>
    <property type="match status" value="1"/>
</dbReference>
<keyword evidence="4 7" id="KW-0812">Transmembrane</keyword>
<dbReference type="Pfam" id="PF07690">
    <property type="entry name" value="MFS_1"/>
    <property type="match status" value="1"/>
</dbReference>
<sequence>MMSDTGKTSWLRSVRSSESFIILVVSIAIFTDLFNYGMIVPIMPVALVERVGAREEDAQFWVSVLLAVHGCTLLLGSPLFGYFADHCTVRRTPFVLGMVAFAGSITMFVLAQSLPVLIIARALQGFSAAAVWVVGLALIADNVATERVGEAMGYTGIALTWGFLLGPSVGGIMYDSLGFYGTFAIPIALLVVDVILRLAMIEKSELTEDYSDETHVANSQSSTVKNDIGYNTFSSQSESTTECSSFIESTEAQTPLLGSLASDVENMRPLPQKNATIFDLLFSPRLPIALLSTIVISIVFHALETALPLFVMGTFHWTSAGAGLMFMIPSVPSFAGVYIGRLHNKIGPQIPGAAAFLLAAVTWMLMPLVRHNNAYDATFLVILLLFKGLAVCTVQLVAMTEVFHVIEAYEAEFPGAFGEKSPIAQGYALFNVAMAAGQLLGPLLAGSIKIHAGWGAMCMAMGLICGLTSVPFILWSGKASKNKERAPVLQN</sequence>
<dbReference type="CDD" id="cd17325">
    <property type="entry name" value="MFS_MdtG_SLC18_like"/>
    <property type="match status" value="1"/>
</dbReference>
<feature type="domain" description="Major facilitator superfamily (MFS) profile" evidence="8">
    <location>
        <begin position="21"/>
        <end position="480"/>
    </location>
</feature>
<evidence type="ECO:0000256" key="1">
    <source>
        <dbReference type="ARBA" id="ARBA00004141"/>
    </source>
</evidence>
<dbReference type="Gene3D" id="1.20.1250.20">
    <property type="entry name" value="MFS general substrate transporter like domains"/>
    <property type="match status" value="1"/>
</dbReference>
<dbReference type="InterPro" id="IPR036259">
    <property type="entry name" value="MFS_trans_sf"/>
</dbReference>
<dbReference type="InterPro" id="IPR011701">
    <property type="entry name" value="MFS"/>
</dbReference>
<feature type="transmembrane region" description="Helical" evidence="7">
    <location>
        <begin position="60"/>
        <end position="82"/>
    </location>
</feature>
<feature type="transmembrane region" description="Helical" evidence="7">
    <location>
        <begin position="350"/>
        <end position="369"/>
    </location>
</feature>
<dbReference type="EMBL" id="JAQJAN010000012">
    <property type="protein sequence ID" value="KAJ5716408.1"/>
    <property type="molecule type" value="Genomic_DNA"/>
</dbReference>
<dbReference type="SUPFAM" id="SSF103473">
    <property type="entry name" value="MFS general substrate transporter"/>
    <property type="match status" value="1"/>
</dbReference>
<name>A0AAD6HGY8_9EURO</name>
<dbReference type="PANTHER" id="PTHR23506:SF23">
    <property type="entry name" value="GH10249P"/>
    <property type="match status" value="1"/>
</dbReference>
<feature type="transmembrane region" description="Helical" evidence="7">
    <location>
        <begin position="427"/>
        <end position="448"/>
    </location>
</feature>
<organism evidence="9 10">
    <name type="scientific">Penicillium malachiteum</name>
    <dbReference type="NCBI Taxonomy" id="1324776"/>
    <lineage>
        <taxon>Eukaryota</taxon>
        <taxon>Fungi</taxon>
        <taxon>Dikarya</taxon>
        <taxon>Ascomycota</taxon>
        <taxon>Pezizomycotina</taxon>
        <taxon>Eurotiomycetes</taxon>
        <taxon>Eurotiomycetidae</taxon>
        <taxon>Eurotiales</taxon>
        <taxon>Aspergillaceae</taxon>
        <taxon>Penicillium</taxon>
    </lineage>
</organism>
<evidence type="ECO:0000256" key="5">
    <source>
        <dbReference type="ARBA" id="ARBA00022989"/>
    </source>
</evidence>
<proteinExistence type="inferred from homology"/>
<evidence type="ECO:0000313" key="10">
    <source>
        <dbReference type="Proteomes" id="UP001215712"/>
    </source>
</evidence>
<keyword evidence="10" id="KW-1185">Reference proteome</keyword>
<feature type="transmembrane region" description="Helical" evidence="7">
    <location>
        <begin position="20"/>
        <end position="40"/>
    </location>
</feature>
<feature type="transmembrane region" description="Helical" evidence="7">
    <location>
        <begin position="179"/>
        <end position="196"/>
    </location>
</feature>
<feature type="transmembrane region" description="Helical" evidence="7">
    <location>
        <begin position="381"/>
        <end position="406"/>
    </location>
</feature>
<reference evidence="9" key="1">
    <citation type="journal article" date="2023" name="IMA Fungus">
        <title>Comparative genomic study of the Penicillium genus elucidates a diverse pangenome and 15 lateral gene transfer events.</title>
        <authorList>
            <person name="Petersen C."/>
            <person name="Sorensen T."/>
            <person name="Nielsen M.R."/>
            <person name="Sondergaard T.E."/>
            <person name="Sorensen J.L."/>
            <person name="Fitzpatrick D.A."/>
            <person name="Frisvad J.C."/>
            <person name="Nielsen K.L."/>
        </authorList>
    </citation>
    <scope>NUCLEOTIDE SEQUENCE</scope>
    <source>
        <strain evidence="9">IBT 17514</strain>
    </source>
</reference>
<feature type="transmembrane region" description="Helical" evidence="7">
    <location>
        <begin position="151"/>
        <end position="173"/>
    </location>
</feature>
<keyword evidence="5 7" id="KW-1133">Transmembrane helix</keyword>